<evidence type="ECO:0000313" key="2">
    <source>
        <dbReference type="EMBL" id="CAM0150702.1"/>
    </source>
</evidence>
<evidence type="ECO:0000313" key="3">
    <source>
        <dbReference type="Proteomes" id="UP001497457"/>
    </source>
</evidence>
<proteinExistence type="predicted"/>
<dbReference type="PANTHER" id="PTHR37210">
    <property type="entry name" value="EXPRESSED PROTEIN"/>
    <property type="match status" value="1"/>
</dbReference>
<comment type="caution">
    <text evidence="1">The sequence shown here is derived from an EMBL/GenBank/DDBJ whole genome shotgun (WGS) entry which is preliminary data.</text>
</comment>
<reference evidence="1 3" key="1">
    <citation type="submission" date="2024-10" db="EMBL/GenBank/DDBJ databases">
        <authorList>
            <person name="Ryan C."/>
        </authorList>
    </citation>
    <scope>NUCLEOTIDE SEQUENCE [LARGE SCALE GENOMIC DNA]</scope>
</reference>
<organism evidence="1 3">
    <name type="scientific">Urochloa decumbens</name>
    <dbReference type="NCBI Taxonomy" id="240449"/>
    <lineage>
        <taxon>Eukaryota</taxon>
        <taxon>Viridiplantae</taxon>
        <taxon>Streptophyta</taxon>
        <taxon>Embryophyta</taxon>
        <taxon>Tracheophyta</taxon>
        <taxon>Spermatophyta</taxon>
        <taxon>Magnoliopsida</taxon>
        <taxon>Liliopsida</taxon>
        <taxon>Poales</taxon>
        <taxon>Poaceae</taxon>
        <taxon>PACMAD clade</taxon>
        <taxon>Panicoideae</taxon>
        <taxon>Panicodae</taxon>
        <taxon>Paniceae</taxon>
        <taxon>Melinidinae</taxon>
        <taxon>Urochloa</taxon>
    </lineage>
</organism>
<accession>A0ABC9H4H3</accession>
<dbReference type="PANTHER" id="PTHR37210:SF5">
    <property type="match status" value="1"/>
</dbReference>
<evidence type="ECO:0000313" key="1">
    <source>
        <dbReference type="EMBL" id="CAM0149775.1"/>
    </source>
</evidence>
<dbReference type="InterPro" id="IPR053350">
    <property type="entry name" value="CV_Inducer"/>
</dbReference>
<keyword evidence="3" id="KW-1185">Reference proteome</keyword>
<sequence>MAASSINCCLGPPAPPKEAARTAGGSSSLRRACVAAAACAVMGMADGGAGADMVLLALTRDGAVASRADDVAAAAGAPRAKARAPPRWSDRRQCPAWRANSLENVVPENLPRAPARGRFDSVAMSAAALATAPDLDLLPSVAPRPGTGCFSL</sequence>
<dbReference type="EMBL" id="CAXIPR030002425">
    <property type="protein sequence ID" value="CAM0149775.1"/>
    <property type="molecule type" value="Genomic_DNA"/>
</dbReference>
<gene>
    <name evidence="1" type="ORF">URODEC1_LOCUS122916</name>
    <name evidence="2" type="ORF">URODEC1_LOCUS123752</name>
</gene>
<dbReference type="EMBL" id="CAXIPR030003594">
    <property type="protein sequence ID" value="CAM0150702.1"/>
    <property type="molecule type" value="Genomic_DNA"/>
</dbReference>
<protein>
    <submittedName>
        <fullName evidence="1">Uncharacterized protein</fullName>
    </submittedName>
</protein>
<dbReference type="AlphaFoldDB" id="A0ABC9H4H3"/>
<name>A0ABC9H4H3_9POAL</name>
<dbReference type="Proteomes" id="UP001497457">
    <property type="component" value="Unassembled WGS sequence"/>
</dbReference>